<keyword evidence="8" id="KW-1185">Reference proteome</keyword>
<feature type="transmembrane region" description="Helical" evidence="6">
    <location>
        <begin position="220"/>
        <end position="242"/>
    </location>
</feature>
<dbReference type="PANTHER" id="PTHR30213">
    <property type="entry name" value="INNER MEMBRANE PROTEIN YHJD"/>
    <property type="match status" value="1"/>
</dbReference>
<feature type="transmembrane region" description="Helical" evidence="6">
    <location>
        <begin position="34"/>
        <end position="57"/>
    </location>
</feature>
<reference evidence="8" key="2">
    <citation type="submission" date="2011-02" db="EMBL/GenBank/DDBJ databases">
        <title>The complete genome of Pedobacter saltans DSM 12145.</title>
        <authorList>
            <consortium name="US DOE Joint Genome Institute (JGI-PGF)"/>
            <person name="Lucas S."/>
            <person name="Copeland A."/>
            <person name="Lapidus A."/>
            <person name="Bruce D."/>
            <person name="Goodwin L."/>
            <person name="Pitluck S."/>
            <person name="Kyrpides N."/>
            <person name="Mavromatis K."/>
            <person name="Pagani I."/>
            <person name="Ivanova N."/>
            <person name="Ovchinnikova G."/>
            <person name="Lu M."/>
            <person name="Detter J.C."/>
            <person name="Han C."/>
            <person name="Land M."/>
            <person name="Hauser L."/>
            <person name="Markowitz V."/>
            <person name="Cheng J.-F."/>
            <person name="Hugenholtz P."/>
            <person name="Woyke T."/>
            <person name="Wu D."/>
            <person name="Tindall B."/>
            <person name="Pomrenke H.G."/>
            <person name="Brambilla E."/>
            <person name="Klenk H.-P."/>
            <person name="Eisen J.A."/>
        </authorList>
    </citation>
    <scope>NUCLEOTIDE SEQUENCE [LARGE SCALE GENOMIC DNA]</scope>
    <source>
        <strain evidence="8">ATCC 51119 / DSM 12145 / JCM 21818 / LMG 10337 / NBRC 100064 / NCIMB 13643</strain>
    </source>
</reference>
<keyword evidence="2" id="KW-1003">Cell membrane</keyword>
<dbReference type="STRING" id="762903.Pedsa_2869"/>
<gene>
    <name evidence="7" type="ordered locus">Pedsa_2869</name>
</gene>
<reference evidence="7 8" key="1">
    <citation type="journal article" date="2011" name="Stand. Genomic Sci.">
        <title>Complete genome sequence of the gliding, heparinolytic Pedobacter saltans type strain (113).</title>
        <authorList>
            <person name="Liolios K."/>
            <person name="Sikorski J."/>
            <person name="Lu M."/>
            <person name="Nolan M."/>
            <person name="Lapidus A."/>
            <person name="Lucas S."/>
            <person name="Hammon N."/>
            <person name="Deshpande S."/>
            <person name="Cheng J.F."/>
            <person name="Tapia R."/>
            <person name="Han C."/>
            <person name="Goodwin L."/>
            <person name="Pitluck S."/>
            <person name="Huntemann M."/>
            <person name="Ivanova N."/>
            <person name="Pagani I."/>
            <person name="Mavromatis K."/>
            <person name="Ovchinikova G."/>
            <person name="Pati A."/>
            <person name="Chen A."/>
            <person name="Palaniappan K."/>
            <person name="Land M."/>
            <person name="Hauser L."/>
            <person name="Brambilla E.M."/>
            <person name="Kotsyurbenko O."/>
            <person name="Rohde M."/>
            <person name="Tindall B.J."/>
            <person name="Abt B."/>
            <person name="Goker M."/>
            <person name="Detter J.C."/>
            <person name="Woyke T."/>
            <person name="Bristow J."/>
            <person name="Eisen J.A."/>
            <person name="Markowitz V."/>
            <person name="Hugenholtz P."/>
            <person name="Klenk H.P."/>
            <person name="Kyrpides N.C."/>
        </authorList>
    </citation>
    <scope>NUCLEOTIDE SEQUENCE [LARGE SCALE GENOMIC DNA]</scope>
    <source>
        <strain evidence="8">ATCC 51119 / DSM 12145 / JCM 21818 / LMG 10337 / NBRC 100064 / NCIMB 13643</strain>
    </source>
</reference>
<feature type="transmembrane region" description="Helical" evidence="6">
    <location>
        <begin position="96"/>
        <end position="117"/>
    </location>
</feature>
<evidence type="ECO:0000256" key="3">
    <source>
        <dbReference type="ARBA" id="ARBA00022692"/>
    </source>
</evidence>
<organism evidence="7 8">
    <name type="scientific">Pseudopedobacter saltans (strain ATCC 51119 / DSM 12145 / JCM 21818 / CCUG 39354 / LMG 10337 / NBRC 100064 / NCIMB 13643)</name>
    <name type="common">Pedobacter saltans</name>
    <dbReference type="NCBI Taxonomy" id="762903"/>
    <lineage>
        <taxon>Bacteria</taxon>
        <taxon>Pseudomonadati</taxon>
        <taxon>Bacteroidota</taxon>
        <taxon>Sphingobacteriia</taxon>
        <taxon>Sphingobacteriales</taxon>
        <taxon>Sphingobacteriaceae</taxon>
        <taxon>Pseudopedobacter</taxon>
    </lineage>
</organism>
<keyword evidence="3 6" id="KW-0812">Transmembrane</keyword>
<evidence type="ECO:0000256" key="2">
    <source>
        <dbReference type="ARBA" id="ARBA00022475"/>
    </source>
</evidence>
<dbReference type="HOGENOM" id="CLU_045539_5_1_10"/>
<evidence type="ECO:0000256" key="4">
    <source>
        <dbReference type="ARBA" id="ARBA00022989"/>
    </source>
</evidence>
<feature type="transmembrane region" description="Helical" evidence="6">
    <location>
        <begin position="182"/>
        <end position="208"/>
    </location>
</feature>
<dbReference type="PANTHER" id="PTHR30213:SF1">
    <property type="entry name" value="INNER MEMBRANE PROTEIN YHJD"/>
    <property type="match status" value="1"/>
</dbReference>
<dbReference type="AlphaFoldDB" id="F0S8E4"/>
<feature type="transmembrane region" description="Helical" evidence="6">
    <location>
        <begin position="138"/>
        <end position="162"/>
    </location>
</feature>
<evidence type="ECO:0000256" key="6">
    <source>
        <dbReference type="SAM" id="Phobius"/>
    </source>
</evidence>
<dbReference type="InterPro" id="IPR017039">
    <property type="entry name" value="Virul_fac_BrkB"/>
</dbReference>
<dbReference type="GO" id="GO:0005886">
    <property type="term" value="C:plasma membrane"/>
    <property type="evidence" value="ECO:0007669"/>
    <property type="project" value="UniProtKB-SubCell"/>
</dbReference>
<dbReference type="Proteomes" id="UP000000310">
    <property type="component" value="Chromosome"/>
</dbReference>
<evidence type="ECO:0000256" key="5">
    <source>
        <dbReference type="ARBA" id="ARBA00023136"/>
    </source>
</evidence>
<dbReference type="Pfam" id="PF03631">
    <property type="entry name" value="Virul_fac_BrkB"/>
    <property type="match status" value="1"/>
</dbReference>
<evidence type="ECO:0000313" key="7">
    <source>
        <dbReference type="EMBL" id="ADY53408.1"/>
    </source>
</evidence>
<keyword evidence="4 6" id="KW-1133">Transmembrane helix</keyword>
<dbReference type="eggNOG" id="COG1295">
    <property type="taxonomic scope" value="Bacteria"/>
</dbReference>
<comment type="subcellular location">
    <subcellularLocation>
        <location evidence="1">Cell membrane</location>
        <topology evidence="1">Multi-pass membrane protein</topology>
    </subcellularLocation>
</comment>
<dbReference type="KEGG" id="psn:Pedsa_2869"/>
<feature type="transmembrane region" description="Helical" evidence="6">
    <location>
        <begin position="248"/>
        <end position="273"/>
    </location>
</feature>
<dbReference type="NCBIfam" id="TIGR00765">
    <property type="entry name" value="yihY_not_rbn"/>
    <property type="match status" value="1"/>
</dbReference>
<proteinExistence type="predicted"/>
<accession>F0S8E4</accession>
<keyword evidence="5 6" id="KW-0472">Membrane</keyword>
<evidence type="ECO:0000256" key="1">
    <source>
        <dbReference type="ARBA" id="ARBA00004651"/>
    </source>
</evidence>
<name>F0S8E4_PSESL</name>
<dbReference type="PIRSF" id="PIRSF035875">
    <property type="entry name" value="RNase_BN"/>
    <property type="match status" value="1"/>
</dbReference>
<dbReference type="EMBL" id="CP002545">
    <property type="protein sequence ID" value="ADY53408.1"/>
    <property type="molecule type" value="Genomic_DNA"/>
</dbReference>
<sequence>MKRLFSYIKTIFKLIIESFNSFNNDKGLKLSAALSYYTIFSLGPMLLVLLSLAGIFYEEEAIEGKVFDEIVGFVGADAAILIQSVLKNLALSGKSTFTIITGVVTLILGATGVFIEIQDSINLIWRVKAIPKKGWIKLIINRALSLSMVGALGFLLIVTLIINSLVTAFNDILSRFVPEQTLFLFDYTNIGITFIVLVILFGIIYKVLPDATIRWRSVRSGAIFTSLLFMLGKYLIGLYIGYASVGSVYGAAGTVVVIAVWVYYSAAILFFGAEFTKVYAGYKGENIRPSKHAIYIDGGDVLKGNPDIPKEKDKIKK</sequence>
<evidence type="ECO:0000313" key="8">
    <source>
        <dbReference type="Proteomes" id="UP000000310"/>
    </source>
</evidence>
<dbReference type="RefSeq" id="WP_013633893.1">
    <property type="nucleotide sequence ID" value="NC_015177.1"/>
</dbReference>
<dbReference type="OrthoDB" id="9797028at2"/>
<protein>
    <submittedName>
        <fullName evidence="7">Ribonuclease BN</fullName>
    </submittedName>
</protein>